<accession>A0A4U1D978</accession>
<dbReference type="NCBIfam" id="TIGR04398">
    <property type="entry name" value="SLAP_DUP"/>
    <property type="match status" value="1"/>
</dbReference>
<gene>
    <name evidence="1" type="ORF">FA727_05715</name>
</gene>
<dbReference type="RefSeq" id="WP_136829811.1">
    <property type="nucleotide sequence ID" value="NZ_SWBM01000001.1"/>
</dbReference>
<dbReference type="OrthoDB" id="1907642at2"/>
<dbReference type="InterPro" id="IPR030910">
    <property type="entry name" value="SLAP_dom"/>
</dbReference>
<name>A0A4U1D978_9BACI</name>
<evidence type="ECO:0000313" key="1">
    <source>
        <dbReference type="EMBL" id="TKC19041.1"/>
    </source>
</evidence>
<proteinExistence type="predicted"/>
<dbReference type="Proteomes" id="UP000307756">
    <property type="component" value="Unassembled WGS sequence"/>
</dbReference>
<organism evidence="1 2">
    <name type="scientific">Robertmurraya kyonggiensis</name>
    <dbReference type="NCBI Taxonomy" id="1037680"/>
    <lineage>
        <taxon>Bacteria</taxon>
        <taxon>Bacillati</taxon>
        <taxon>Bacillota</taxon>
        <taxon>Bacilli</taxon>
        <taxon>Bacillales</taxon>
        <taxon>Bacillaceae</taxon>
        <taxon>Robertmurraya</taxon>
    </lineage>
</organism>
<reference evidence="1 2" key="1">
    <citation type="journal article" date="2011" name="J. Microbiol.">
        <title>Bacillus kyonggiensis sp. nov., isolated from soil of a lettuce field.</title>
        <authorList>
            <person name="Dong K."/>
            <person name="Lee S."/>
        </authorList>
    </citation>
    <scope>NUCLEOTIDE SEQUENCE [LARGE SCALE GENOMIC DNA]</scope>
    <source>
        <strain evidence="1 2">NB22</strain>
    </source>
</reference>
<keyword evidence="2" id="KW-1185">Reference proteome</keyword>
<sequence>MQQLQFEPSWDKALSAQDRIEIEKIFNDTKHLNNSKIVFSPLQEAFNHNHDFLVTVLVHNFTSMPFSFQNIRLRYSIEGEQVAEHIFHLAKLTVPVQVSMPWTFIFPKESYLTKNAIVNGRLEVVENV</sequence>
<comment type="caution">
    <text evidence="1">The sequence shown here is derived from an EMBL/GenBank/DDBJ whole genome shotgun (WGS) entry which is preliminary data.</text>
</comment>
<dbReference type="EMBL" id="SWBM01000001">
    <property type="protein sequence ID" value="TKC19041.1"/>
    <property type="molecule type" value="Genomic_DNA"/>
</dbReference>
<dbReference type="AlphaFoldDB" id="A0A4U1D978"/>
<protein>
    <submittedName>
        <fullName evidence="1">SLAP domain-containing protein</fullName>
    </submittedName>
</protein>
<evidence type="ECO:0000313" key="2">
    <source>
        <dbReference type="Proteomes" id="UP000307756"/>
    </source>
</evidence>